<name>A0A1M7YEH8_9FIRM</name>
<dbReference type="STRING" id="1121345.SAMN02745217_03003"/>
<dbReference type="OrthoDB" id="1397020at2"/>
<dbReference type="AlphaFoldDB" id="A0A1M7YEH8"/>
<evidence type="ECO:0000313" key="2">
    <source>
        <dbReference type="Proteomes" id="UP000184612"/>
    </source>
</evidence>
<sequence>MLNECMSIFETYAGADVDKLILDNYIPANGFYLILEETETGFREKEQYEVMLDKKTRKLNITFAEQVYISRLDYHSSLVDMNKPVDSKKIIQSNNYLSFWIKQESLSNGKLNSEIIDGYYEVLADPYMKYSKGRNKELYQMVEEEVGPVNQEKLMKVKQWVKENIFQLPYELSGKDYLKIFFLCDGVSIEQEGKRYLLPNLFNKNDYNIRIDGDIYGLPNENMGLNSKKPYLENKNRKYTVPMLLRTSDSMKRKKFFDYLWGLASKGYYNVYFDSRGKIVPLEPKAAPREALTGYFLRIRKDKNEAAILDMDTVNFYQPELKESFWFDNILNLDTKKLEGHRYGKYNYLYDICDIVNTEIFSNFLLGNLYNDPGDISCNNDEVIKENILIARNRLFNWFFKGYTNDMAELMEKVSVNLIQNTISNGYMEKVQHQFNAYISVLEYLKGGKVKMADSMEEVRGSIRDKINQRAHIQAESDEEYYYAAGQLIRYFISLNKSKNKMHSLFNPFLTIKKDELLKLRLEDLFKKYNYGIDVTSPRFNNIYTMITHYIPKGSINHTFLIAGYISNNLIYEKKEENDNE</sequence>
<dbReference type="Proteomes" id="UP000184612">
    <property type="component" value="Unassembled WGS sequence"/>
</dbReference>
<proteinExistence type="predicted"/>
<gene>
    <name evidence="1" type="ORF">SAMN02745217_03003</name>
</gene>
<evidence type="ECO:0000313" key="1">
    <source>
        <dbReference type="EMBL" id="SHO50986.1"/>
    </source>
</evidence>
<reference evidence="1 2" key="1">
    <citation type="submission" date="2016-12" db="EMBL/GenBank/DDBJ databases">
        <authorList>
            <person name="Song W.-J."/>
            <person name="Kurnit D.M."/>
        </authorList>
    </citation>
    <scope>NUCLEOTIDE SEQUENCE [LARGE SCALE GENOMIC DNA]</scope>
    <source>
        <strain evidence="1 2">DSM 12503</strain>
    </source>
</reference>
<dbReference type="EMBL" id="FRFD01000008">
    <property type="protein sequence ID" value="SHO50986.1"/>
    <property type="molecule type" value="Genomic_DNA"/>
</dbReference>
<keyword evidence="2" id="KW-1185">Reference proteome</keyword>
<dbReference type="RefSeq" id="WP_073589648.1">
    <property type="nucleotide sequence ID" value="NZ_FRFD01000008.1"/>
</dbReference>
<protein>
    <submittedName>
        <fullName evidence="1">CRISPR-associated protein Csh1</fullName>
    </submittedName>
</protein>
<organism evidence="1 2">
    <name type="scientific">Anaerocolumna xylanovorans DSM 12503</name>
    <dbReference type="NCBI Taxonomy" id="1121345"/>
    <lineage>
        <taxon>Bacteria</taxon>
        <taxon>Bacillati</taxon>
        <taxon>Bacillota</taxon>
        <taxon>Clostridia</taxon>
        <taxon>Lachnospirales</taxon>
        <taxon>Lachnospiraceae</taxon>
        <taxon>Anaerocolumna</taxon>
    </lineage>
</organism>
<accession>A0A1M7YEH8</accession>